<evidence type="ECO:0000259" key="6">
    <source>
        <dbReference type="PROSITE" id="PS50097"/>
    </source>
</evidence>
<feature type="compositionally biased region" description="Polar residues" evidence="5">
    <location>
        <begin position="618"/>
        <end position="631"/>
    </location>
</feature>
<evidence type="ECO:0000256" key="3">
    <source>
        <dbReference type="ARBA" id="ARBA00023163"/>
    </source>
</evidence>
<dbReference type="InterPro" id="IPR018152">
    <property type="entry name" value="SOD_Cu/Zn_BS"/>
</dbReference>
<sequence length="884" mass="95808">MVLKAVCVLKGTGEVTGTVFFEQEGDNTPVKLTGEISGLAQGEHGFHVHAFGDNTNGCMSAGPHFNPHNKTHGGPNDDVRHAGDLGNVTAGADSVAKINIQDEILTLTGPHSIIGRTMVMSVSMSSLESPRSSAFTFESLVHSCHVLRCLDDQRRRDQLCDITVVVEGKSFRAHRSVLASCSKYFTHKVSSHAGPGLVITLPQEVTVSGFKPLLQFAYTSKLLFTKDNVMEIRHCASILGFRDLDSACFDFLLPKFFSSSTSSFQRKTCCKIRCRRQSPRAELSVIDANKDVIDNDKGVRVVSDSPVEQDVGGASCQSSQPTNGATGCRSETHALLPEVNIQSDAQTDYSMRCPKSCKFQLACGKDSVCLEVCNQEATHDSPVVTEEGCPFPQSRSRSCLPCSSSRGCKEGPAVEIIGENSSHYAQTQTNQAGHGEVGERKGEEDGENVDKHERVGEVEEKRREAEKASGVGCFRSPLLEVSSVSCEQSPGLDEGTVGTASHRCPLEEPGLGHQSPGGVGEGGCVLGGRGLHEGLDPAVSIPRQQKTEQEQGGRGEEERREMDRDKEQGEDERRESGWEERSSMETEVAEHLAHGLWSDLSSPPPSLLQDSLPETGPENIQGSSSTLNPRSMSPKLDWLNQLHLTSSTGDCPFLHGLDRGMDSGTDREMDRGTGSGDAQLPGCEGSSQSEKSPCVSSLTSGDDGDSDGFDTEGDSESCSYSQKARELQLPFPVVQILALSKNDFQLMLKHQTLTREQLDFVHDVRRRSKNRSAAQRCRKRKLDCIHNLECEIDRLRTEKDQLMAERTNLIQMKLKTWQSVSELCQRVCSESALSPEQLQVLASPYCPLSALISPTDPASPGLGGPLQPLASLSACSSASEPLES</sequence>
<dbReference type="SUPFAM" id="SSF54695">
    <property type="entry name" value="POZ domain"/>
    <property type="match status" value="1"/>
</dbReference>
<feature type="compositionally biased region" description="Gly residues" evidence="5">
    <location>
        <begin position="515"/>
        <end position="529"/>
    </location>
</feature>
<dbReference type="AlphaFoldDB" id="A0A673XKY1"/>
<dbReference type="Gene3D" id="2.60.40.200">
    <property type="entry name" value="Superoxide dismutase, copper/zinc binding domain"/>
    <property type="match status" value="1"/>
</dbReference>
<dbReference type="PANTHER" id="PTHR46105:SF23">
    <property type="entry name" value="TRANSCRIPTION REGULATOR PROTEIN BACH1"/>
    <property type="match status" value="1"/>
</dbReference>
<feature type="compositionally biased region" description="Polar residues" evidence="5">
    <location>
        <begin position="685"/>
        <end position="695"/>
    </location>
</feature>
<feature type="domain" description="BTB" evidence="6">
    <location>
        <begin position="160"/>
        <end position="226"/>
    </location>
</feature>
<feature type="compositionally biased region" description="Basic and acidic residues" evidence="5">
    <location>
        <begin position="656"/>
        <end position="671"/>
    </location>
</feature>
<evidence type="ECO:0000313" key="9">
    <source>
        <dbReference type="Proteomes" id="UP000472277"/>
    </source>
</evidence>
<dbReference type="SMART" id="SM00225">
    <property type="entry name" value="BTB"/>
    <property type="match status" value="1"/>
</dbReference>
<evidence type="ECO:0000256" key="2">
    <source>
        <dbReference type="ARBA" id="ARBA00023125"/>
    </source>
</evidence>
<dbReference type="GO" id="GO:0000981">
    <property type="term" value="F:DNA-binding transcription factor activity, RNA polymerase II-specific"/>
    <property type="evidence" value="ECO:0007669"/>
    <property type="project" value="TreeGrafter"/>
</dbReference>
<feature type="compositionally biased region" description="Basic and acidic residues" evidence="5">
    <location>
        <begin position="545"/>
        <end position="593"/>
    </location>
</feature>
<dbReference type="Gene3D" id="3.30.710.10">
    <property type="entry name" value="Potassium Channel Kv1.1, Chain A"/>
    <property type="match status" value="1"/>
</dbReference>
<keyword evidence="3" id="KW-0804">Transcription</keyword>
<dbReference type="InterPro" id="IPR050457">
    <property type="entry name" value="ZnFinger_BTB_dom_contain"/>
</dbReference>
<dbReference type="InterPro" id="IPR036423">
    <property type="entry name" value="SOD-like_Cu/Zn_dom_sf"/>
</dbReference>
<feature type="domain" description="BZIP" evidence="7">
    <location>
        <begin position="765"/>
        <end position="809"/>
    </location>
</feature>
<dbReference type="InterPro" id="IPR000210">
    <property type="entry name" value="BTB/POZ_dom"/>
</dbReference>
<dbReference type="InParanoid" id="A0A673XKY1"/>
<dbReference type="CDD" id="cd00305">
    <property type="entry name" value="Cu-Zn_Superoxide_Dismutase"/>
    <property type="match status" value="1"/>
</dbReference>
<feature type="coiled-coil region" evidence="4">
    <location>
        <begin position="785"/>
        <end position="812"/>
    </location>
</feature>
<dbReference type="Pfam" id="PF03131">
    <property type="entry name" value="bZIP_Maf"/>
    <property type="match status" value="1"/>
</dbReference>
<evidence type="ECO:0000256" key="4">
    <source>
        <dbReference type="SAM" id="Coils"/>
    </source>
</evidence>
<dbReference type="Gene3D" id="1.10.880.10">
    <property type="entry name" value="Transcription factor, Skn-1-like, DNA-binding domain"/>
    <property type="match status" value="1"/>
</dbReference>
<dbReference type="SUPFAM" id="SSF49329">
    <property type="entry name" value="Cu,Zn superoxide dismutase-like"/>
    <property type="match status" value="1"/>
</dbReference>
<keyword evidence="9" id="KW-1185">Reference proteome</keyword>
<protein>
    <submittedName>
        <fullName evidence="8">Transcription regulator protein BACH1-like</fullName>
    </submittedName>
</protein>
<reference evidence="8" key="1">
    <citation type="submission" date="2025-08" db="UniProtKB">
        <authorList>
            <consortium name="Ensembl"/>
        </authorList>
    </citation>
    <scope>IDENTIFICATION</scope>
</reference>
<dbReference type="PROSITE" id="PS50097">
    <property type="entry name" value="BTB"/>
    <property type="match status" value="1"/>
</dbReference>
<dbReference type="InterPro" id="IPR004826">
    <property type="entry name" value="bZIP_Maf"/>
</dbReference>
<dbReference type="GO" id="GO:0000978">
    <property type="term" value="F:RNA polymerase II cis-regulatory region sequence-specific DNA binding"/>
    <property type="evidence" value="ECO:0007669"/>
    <property type="project" value="TreeGrafter"/>
</dbReference>
<dbReference type="SMART" id="SM00338">
    <property type="entry name" value="BRLZ"/>
    <property type="match status" value="1"/>
</dbReference>
<evidence type="ECO:0000256" key="1">
    <source>
        <dbReference type="ARBA" id="ARBA00023015"/>
    </source>
</evidence>
<dbReference type="SUPFAM" id="SSF47454">
    <property type="entry name" value="A DNA-binding domain in eukaryotic transcription factors"/>
    <property type="match status" value="1"/>
</dbReference>
<dbReference type="PRINTS" id="PR00068">
    <property type="entry name" value="CUZNDISMTASE"/>
</dbReference>
<dbReference type="GeneTree" id="ENSGT00940000155551"/>
<gene>
    <name evidence="8" type="primary">LOC115153809</name>
</gene>
<feature type="compositionally biased region" description="Acidic residues" evidence="5">
    <location>
        <begin position="702"/>
        <end position="715"/>
    </location>
</feature>
<dbReference type="InterPro" id="IPR008917">
    <property type="entry name" value="TF_DNA-bd_sf"/>
</dbReference>
<dbReference type="InterPro" id="IPR011333">
    <property type="entry name" value="SKP1/BTB/POZ_sf"/>
</dbReference>
<accession>A0A673XKY1</accession>
<reference evidence="8" key="2">
    <citation type="submission" date="2025-09" db="UniProtKB">
        <authorList>
            <consortium name="Ensembl"/>
        </authorList>
    </citation>
    <scope>IDENTIFICATION</scope>
</reference>
<dbReference type="Pfam" id="PF00080">
    <property type="entry name" value="Sod_Cu"/>
    <property type="match status" value="1"/>
</dbReference>
<dbReference type="PROSITE" id="PS50217">
    <property type="entry name" value="BZIP"/>
    <property type="match status" value="1"/>
</dbReference>
<dbReference type="PROSITE" id="PS00036">
    <property type="entry name" value="BZIP_BASIC"/>
    <property type="match status" value="1"/>
</dbReference>
<organism evidence="8 9">
    <name type="scientific">Salmo trutta</name>
    <name type="common">Brown trout</name>
    <dbReference type="NCBI Taxonomy" id="8032"/>
    <lineage>
        <taxon>Eukaryota</taxon>
        <taxon>Metazoa</taxon>
        <taxon>Chordata</taxon>
        <taxon>Craniata</taxon>
        <taxon>Vertebrata</taxon>
        <taxon>Euteleostomi</taxon>
        <taxon>Actinopterygii</taxon>
        <taxon>Neopterygii</taxon>
        <taxon>Teleostei</taxon>
        <taxon>Protacanthopterygii</taxon>
        <taxon>Salmoniformes</taxon>
        <taxon>Salmonidae</taxon>
        <taxon>Salmoninae</taxon>
        <taxon>Salmo</taxon>
    </lineage>
</organism>
<dbReference type="Pfam" id="PF00651">
    <property type="entry name" value="BTB"/>
    <property type="match status" value="1"/>
</dbReference>
<keyword evidence="4" id="KW-0175">Coiled coil</keyword>
<dbReference type="InterPro" id="IPR004827">
    <property type="entry name" value="bZIP"/>
</dbReference>
<dbReference type="Ensembl" id="ENSSTUT00000023140.1">
    <property type="protein sequence ID" value="ENSSTUP00000022028.1"/>
    <property type="gene ID" value="ENSSTUG00000009723.1"/>
</dbReference>
<feature type="region of interest" description="Disordered" evidence="5">
    <location>
        <begin position="649"/>
        <end position="717"/>
    </location>
</feature>
<dbReference type="PANTHER" id="PTHR46105">
    <property type="entry name" value="AGAP004733-PA"/>
    <property type="match status" value="1"/>
</dbReference>
<dbReference type="Proteomes" id="UP000472277">
    <property type="component" value="Chromosome 19"/>
</dbReference>
<dbReference type="GO" id="GO:0046872">
    <property type="term" value="F:metal ion binding"/>
    <property type="evidence" value="ECO:0007669"/>
    <property type="project" value="InterPro"/>
</dbReference>
<feature type="region of interest" description="Disordered" evidence="5">
    <location>
        <begin position="486"/>
        <end position="632"/>
    </location>
</feature>
<keyword evidence="2" id="KW-0238">DNA-binding</keyword>
<proteinExistence type="predicted"/>
<keyword evidence="1" id="KW-0805">Transcription regulation</keyword>
<evidence type="ECO:0000259" key="7">
    <source>
        <dbReference type="PROSITE" id="PS50217"/>
    </source>
</evidence>
<evidence type="ECO:0000313" key="8">
    <source>
        <dbReference type="Ensembl" id="ENSSTUP00000022028.1"/>
    </source>
</evidence>
<feature type="region of interest" description="Disordered" evidence="5">
    <location>
        <begin position="427"/>
        <end position="463"/>
    </location>
</feature>
<name>A0A673XKY1_SALTR</name>
<dbReference type="PROSITE" id="PS00087">
    <property type="entry name" value="SOD_CU_ZN_1"/>
    <property type="match status" value="1"/>
</dbReference>
<dbReference type="InterPro" id="IPR001424">
    <property type="entry name" value="SOD_Cu_Zn_dom"/>
</dbReference>
<evidence type="ECO:0000256" key="5">
    <source>
        <dbReference type="SAM" id="MobiDB-lite"/>
    </source>
</evidence>
<feature type="compositionally biased region" description="Basic and acidic residues" evidence="5">
    <location>
        <begin position="436"/>
        <end position="463"/>
    </location>
</feature>
<dbReference type="GO" id="GO:0006801">
    <property type="term" value="P:superoxide metabolic process"/>
    <property type="evidence" value="ECO:0007669"/>
    <property type="project" value="InterPro"/>
</dbReference>